<evidence type="ECO:0000313" key="3">
    <source>
        <dbReference type="EMBL" id="SMX78574.1"/>
    </source>
</evidence>
<organism evidence="3 4">
    <name type="scientific">Brevibacterium iodinum ATCC 49514</name>
    <dbReference type="NCBI Taxonomy" id="1255616"/>
    <lineage>
        <taxon>Bacteria</taxon>
        <taxon>Bacillati</taxon>
        <taxon>Actinomycetota</taxon>
        <taxon>Actinomycetes</taxon>
        <taxon>Micrococcales</taxon>
        <taxon>Brevibacteriaceae</taxon>
        <taxon>Brevibacterium</taxon>
    </lineage>
</organism>
<keyword evidence="1" id="KW-1133">Transmembrane helix</keyword>
<dbReference type="Proteomes" id="UP000234382">
    <property type="component" value="Unassembled WGS sequence"/>
</dbReference>
<reference evidence="4" key="1">
    <citation type="submission" date="2017-03" db="EMBL/GenBank/DDBJ databases">
        <authorList>
            <person name="Monnet C."/>
        </authorList>
    </citation>
    <scope>NUCLEOTIDE SEQUENCE [LARGE SCALE GENOMIC DNA]</scope>
    <source>
        <strain evidence="4">ATCC 49514</strain>
    </source>
</reference>
<accession>A0A2H1ITT3</accession>
<keyword evidence="1" id="KW-0812">Transmembrane</keyword>
<feature type="transmembrane region" description="Helical" evidence="1">
    <location>
        <begin position="87"/>
        <end position="108"/>
    </location>
</feature>
<dbReference type="AlphaFoldDB" id="A0A2H1ITT3"/>
<dbReference type="EMBL" id="FXYX01000006">
    <property type="protein sequence ID" value="SMX78574.1"/>
    <property type="molecule type" value="Genomic_DNA"/>
</dbReference>
<proteinExistence type="predicted"/>
<name>A0A2H1ITT3_9MICO</name>
<sequence>MYQFGTIVSQLRRVRIAMSTDNSSPVTPSGPAVFKLGRTDIIVIGFVCVSIGVALGFLLPTLGSLAARFPIPFGDPIEKLSRFDQPWVVAIRPIIGAVLGLIAAAVIAGSNTPVLVSDDEIVIGDENDHPLRISRASFSTAYFADGKLTILTEGGHQAYRGAVEGRKDAVAEAFTSRGYRWGEI</sequence>
<dbReference type="Pfam" id="PF23494">
    <property type="entry name" value="bPH_10"/>
    <property type="match status" value="1"/>
</dbReference>
<evidence type="ECO:0000256" key="1">
    <source>
        <dbReference type="SAM" id="Phobius"/>
    </source>
</evidence>
<dbReference type="InterPro" id="IPR057798">
    <property type="entry name" value="PH_YqeB"/>
</dbReference>
<gene>
    <name evidence="3" type="ORF">BI49514_01312</name>
</gene>
<evidence type="ECO:0000313" key="4">
    <source>
        <dbReference type="Proteomes" id="UP000234382"/>
    </source>
</evidence>
<evidence type="ECO:0000259" key="2">
    <source>
        <dbReference type="Pfam" id="PF23494"/>
    </source>
</evidence>
<feature type="domain" description="YqeB PH" evidence="2">
    <location>
        <begin position="35"/>
        <end position="181"/>
    </location>
</feature>
<feature type="transmembrane region" description="Helical" evidence="1">
    <location>
        <begin position="41"/>
        <end position="66"/>
    </location>
</feature>
<keyword evidence="4" id="KW-1185">Reference proteome</keyword>
<protein>
    <recommendedName>
        <fullName evidence="2">YqeB PH domain-containing protein</fullName>
    </recommendedName>
</protein>
<keyword evidence="1" id="KW-0472">Membrane</keyword>